<keyword evidence="5 6" id="KW-0472">Membrane</keyword>
<dbReference type="OrthoDB" id="196537at2759"/>
<organism evidence="8 9">
    <name type="scientific">Nitzschia inconspicua</name>
    <dbReference type="NCBI Taxonomy" id="303405"/>
    <lineage>
        <taxon>Eukaryota</taxon>
        <taxon>Sar</taxon>
        <taxon>Stramenopiles</taxon>
        <taxon>Ochrophyta</taxon>
        <taxon>Bacillariophyta</taxon>
        <taxon>Bacillariophyceae</taxon>
        <taxon>Bacillariophycidae</taxon>
        <taxon>Bacillariales</taxon>
        <taxon>Bacillariaceae</taxon>
        <taxon>Nitzschia</taxon>
    </lineage>
</organism>
<evidence type="ECO:0000256" key="5">
    <source>
        <dbReference type="ARBA" id="ARBA00023136"/>
    </source>
</evidence>
<keyword evidence="7" id="KW-0732">Signal</keyword>
<gene>
    <name evidence="8" type="ORF">IV203_020813</name>
</gene>
<feature type="transmembrane region" description="Helical" evidence="6">
    <location>
        <begin position="358"/>
        <end position="377"/>
    </location>
</feature>
<proteinExistence type="inferred from homology"/>
<evidence type="ECO:0000313" key="8">
    <source>
        <dbReference type="EMBL" id="KAG7342869.1"/>
    </source>
</evidence>
<sequence>MRIRTQHFLLGVILLLGLSSAPEAYTLNNNNNKKKNVLLHPPYRLLSATSLGPSRKSSPRLSTNLLLLHSTSNHQEIPFSTHSLESIAHQPKDVTISDPTTTTVITEKKETKRNIATWLAVASLFLISQFVDGISPKGTATSMGTTDKGLLYSAVSATFLRQKNNNSSSHNQGKLSKWINVPNLLLTLVIFQAMQQVGHLAKGLLTLGGIFSSWYMVVLHQFPLITKSITAAAIGVMGDTAAQFLEERIRVKKEGRNAKTTEPIHRRYDQRRGLAVLGDSLLISGPLLHIFYELLESAIPVAGPYASLAAMGHVLIDNFVLDALFVAVMFVSTGIAEGYSFKQIIPQMKKDYVNTMKAGWATSIMLMPLLFVCFRFLPLSFRVLGMNIIDIFWEGIISYMVHRRRGSTTESQEHDATTSVIHESVPVLTAETVPSM</sequence>
<dbReference type="PANTHER" id="PTHR11266:SF80">
    <property type="entry name" value="PEROXISOMAL MEMBRANE PROTEIN 2"/>
    <property type="match status" value="1"/>
</dbReference>
<evidence type="ECO:0000256" key="4">
    <source>
        <dbReference type="ARBA" id="ARBA00022989"/>
    </source>
</evidence>
<reference evidence="8" key="1">
    <citation type="journal article" date="2021" name="Sci. Rep.">
        <title>Diploid genomic architecture of Nitzschia inconspicua, an elite biomass production diatom.</title>
        <authorList>
            <person name="Oliver A."/>
            <person name="Podell S."/>
            <person name="Pinowska A."/>
            <person name="Traller J.C."/>
            <person name="Smith S.R."/>
            <person name="McClure R."/>
            <person name="Beliaev A."/>
            <person name="Bohutskyi P."/>
            <person name="Hill E.A."/>
            <person name="Rabines A."/>
            <person name="Zheng H."/>
            <person name="Allen L.Z."/>
            <person name="Kuo A."/>
            <person name="Grigoriev I.V."/>
            <person name="Allen A.E."/>
            <person name="Hazlebeck D."/>
            <person name="Allen E.E."/>
        </authorList>
    </citation>
    <scope>NUCLEOTIDE SEQUENCE</scope>
    <source>
        <strain evidence="8">Hildebrandi</strain>
    </source>
</reference>
<evidence type="ECO:0000256" key="7">
    <source>
        <dbReference type="SAM" id="SignalP"/>
    </source>
</evidence>
<accession>A0A9K3PFF1</accession>
<dbReference type="InterPro" id="IPR007248">
    <property type="entry name" value="Mpv17_PMP22"/>
</dbReference>
<evidence type="ECO:0000313" key="9">
    <source>
        <dbReference type="Proteomes" id="UP000693970"/>
    </source>
</evidence>
<keyword evidence="3 6" id="KW-0812">Transmembrane</keyword>
<reference evidence="8" key="2">
    <citation type="submission" date="2021-04" db="EMBL/GenBank/DDBJ databases">
        <authorList>
            <person name="Podell S."/>
        </authorList>
    </citation>
    <scope>NUCLEOTIDE SEQUENCE</scope>
    <source>
        <strain evidence="8">Hildebrandi</strain>
    </source>
</reference>
<keyword evidence="4 6" id="KW-1133">Transmembrane helix</keyword>
<dbReference type="Proteomes" id="UP000693970">
    <property type="component" value="Unassembled WGS sequence"/>
</dbReference>
<comment type="similarity">
    <text evidence="2">Belongs to the peroxisomal membrane protein PXMP2/4 family.</text>
</comment>
<dbReference type="AlphaFoldDB" id="A0A9K3PFF1"/>
<dbReference type="EMBL" id="JAGRRH010000024">
    <property type="protein sequence ID" value="KAG7342869.1"/>
    <property type="molecule type" value="Genomic_DNA"/>
</dbReference>
<comment type="subcellular location">
    <subcellularLocation>
        <location evidence="1">Membrane</location>
        <topology evidence="1">Multi-pass membrane protein</topology>
    </subcellularLocation>
</comment>
<evidence type="ECO:0000256" key="6">
    <source>
        <dbReference type="SAM" id="Phobius"/>
    </source>
</evidence>
<keyword evidence="9" id="KW-1185">Reference proteome</keyword>
<comment type="caution">
    <text evidence="8">The sequence shown here is derived from an EMBL/GenBank/DDBJ whole genome shotgun (WGS) entry which is preliminary data.</text>
</comment>
<dbReference type="GO" id="GO:0005737">
    <property type="term" value="C:cytoplasm"/>
    <property type="evidence" value="ECO:0007669"/>
    <property type="project" value="TreeGrafter"/>
</dbReference>
<dbReference type="GO" id="GO:0016020">
    <property type="term" value="C:membrane"/>
    <property type="evidence" value="ECO:0007669"/>
    <property type="project" value="UniProtKB-SubCell"/>
</dbReference>
<feature type="chain" id="PRO_5039899155" evidence="7">
    <location>
        <begin position="25"/>
        <end position="436"/>
    </location>
</feature>
<name>A0A9K3PFF1_9STRA</name>
<feature type="transmembrane region" description="Helical" evidence="6">
    <location>
        <begin position="315"/>
        <end position="337"/>
    </location>
</feature>
<feature type="transmembrane region" description="Helical" evidence="6">
    <location>
        <begin position="274"/>
        <end position="295"/>
    </location>
</feature>
<dbReference type="Pfam" id="PF04117">
    <property type="entry name" value="Mpv17_PMP22"/>
    <property type="match status" value="1"/>
</dbReference>
<evidence type="ECO:0000256" key="2">
    <source>
        <dbReference type="ARBA" id="ARBA00006824"/>
    </source>
</evidence>
<feature type="transmembrane region" description="Helical" evidence="6">
    <location>
        <begin position="200"/>
        <end position="219"/>
    </location>
</feature>
<protein>
    <submittedName>
        <fullName evidence="8">Mpv17 / PMP22 family protein</fullName>
    </submittedName>
</protein>
<evidence type="ECO:0000256" key="1">
    <source>
        <dbReference type="ARBA" id="ARBA00004141"/>
    </source>
</evidence>
<feature type="signal peptide" evidence="7">
    <location>
        <begin position="1"/>
        <end position="24"/>
    </location>
</feature>
<evidence type="ECO:0000256" key="3">
    <source>
        <dbReference type="ARBA" id="ARBA00022692"/>
    </source>
</evidence>
<dbReference type="PANTHER" id="PTHR11266">
    <property type="entry name" value="PEROXISOMAL MEMBRANE PROTEIN 2, PXMP2 MPV17"/>
    <property type="match status" value="1"/>
</dbReference>